<accession>A0ABQ4XCB3</accession>
<keyword evidence="3" id="KW-0695">RNA-directed DNA polymerase</keyword>
<feature type="domain" description="Reverse transcriptase/retrotransposon-derived protein RNase H-like" evidence="1">
    <location>
        <begin position="179"/>
        <end position="270"/>
    </location>
</feature>
<keyword evidence="4" id="KW-1185">Reference proteome</keyword>
<organism evidence="3 4">
    <name type="scientific">Tanacetum coccineum</name>
    <dbReference type="NCBI Taxonomy" id="301880"/>
    <lineage>
        <taxon>Eukaryota</taxon>
        <taxon>Viridiplantae</taxon>
        <taxon>Streptophyta</taxon>
        <taxon>Embryophyta</taxon>
        <taxon>Tracheophyta</taxon>
        <taxon>Spermatophyta</taxon>
        <taxon>Magnoliopsida</taxon>
        <taxon>eudicotyledons</taxon>
        <taxon>Gunneridae</taxon>
        <taxon>Pentapetalae</taxon>
        <taxon>asterids</taxon>
        <taxon>campanulids</taxon>
        <taxon>Asterales</taxon>
        <taxon>Asteraceae</taxon>
        <taxon>Asteroideae</taxon>
        <taxon>Anthemideae</taxon>
        <taxon>Anthemidinae</taxon>
        <taxon>Tanacetum</taxon>
    </lineage>
</organism>
<keyword evidence="3" id="KW-0808">Transferase</keyword>
<dbReference type="GO" id="GO:0003964">
    <property type="term" value="F:RNA-directed DNA polymerase activity"/>
    <property type="evidence" value="ECO:0007669"/>
    <property type="project" value="UniProtKB-KW"/>
</dbReference>
<dbReference type="SUPFAM" id="SSF56672">
    <property type="entry name" value="DNA/RNA polymerases"/>
    <property type="match status" value="1"/>
</dbReference>
<feature type="domain" description="Tf2-1-like SH3-like" evidence="2">
    <location>
        <begin position="387"/>
        <end position="451"/>
    </location>
</feature>
<evidence type="ECO:0000313" key="3">
    <source>
        <dbReference type="EMBL" id="GJS62442.1"/>
    </source>
</evidence>
<comment type="caution">
    <text evidence="3">The sequence shown here is derived from an EMBL/GenBank/DDBJ whole genome shotgun (WGS) entry which is preliminary data.</text>
</comment>
<dbReference type="InterPro" id="IPR056924">
    <property type="entry name" value="SH3_Tf2-1"/>
</dbReference>
<name>A0ABQ4XCB3_9ASTR</name>
<keyword evidence="3" id="KW-0548">Nucleotidyltransferase</keyword>
<proteinExistence type="predicted"/>
<gene>
    <name evidence="3" type="ORF">Tco_0657226</name>
</gene>
<dbReference type="Proteomes" id="UP001151760">
    <property type="component" value="Unassembled WGS sequence"/>
</dbReference>
<dbReference type="PANTHER" id="PTHR34072">
    <property type="entry name" value="ENZYMATIC POLYPROTEIN-RELATED"/>
    <property type="match status" value="1"/>
</dbReference>
<protein>
    <submittedName>
        <fullName evidence="3">Reverse transcriptase domain-containing protein</fullName>
    </submittedName>
</protein>
<dbReference type="PANTHER" id="PTHR34072:SF52">
    <property type="entry name" value="RIBONUCLEASE H"/>
    <property type="match status" value="1"/>
</dbReference>
<reference evidence="3" key="2">
    <citation type="submission" date="2022-01" db="EMBL/GenBank/DDBJ databases">
        <authorList>
            <person name="Yamashiro T."/>
            <person name="Shiraishi A."/>
            <person name="Satake H."/>
            <person name="Nakayama K."/>
        </authorList>
    </citation>
    <scope>NUCLEOTIDE SEQUENCE</scope>
</reference>
<evidence type="ECO:0000259" key="1">
    <source>
        <dbReference type="Pfam" id="PF17919"/>
    </source>
</evidence>
<dbReference type="InterPro" id="IPR043502">
    <property type="entry name" value="DNA/RNA_pol_sf"/>
</dbReference>
<reference evidence="3" key="1">
    <citation type="journal article" date="2022" name="Int. J. Mol. Sci.">
        <title>Draft Genome of Tanacetum Coccineum: Genomic Comparison of Closely Related Tanacetum-Family Plants.</title>
        <authorList>
            <person name="Yamashiro T."/>
            <person name="Shiraishi A."/>
            <person name="Nakayama K."/>
            <person name="Satake H."/>
        </authorList>
    </citation>
    <scope>NUCLEOTIDE SEQUENCE</scope>
</reference>
<evidence type="ECO:0000313" key="4">
    <source>
        <dbReference type="Proteomes" id="UP001151760"/>
    </source>
</evidence>
<evidence type="ECO:0000259" key="2">
    <source>
        <dbReference type="Pfam" id="PF24626"/>
    </source>
</evidence>
<dbReference type="Pfam" id="PF17919">
    <property type="entry name" value="RT_RNaseH_2"/>
    <property type="match status" value="1"/>
</dbReference>
<dbReference type="Gene3D" id="3.30.70.270">
    <property type="match status" value="1"/>
</dbReference>
<dbReference type="Pfam" id="PF24626">
    <property type="entry name" value="SH3_Tf2-1"/>
    <property type="match status" value="1"/>
</dbReference>
<dbReference type="InterPro" id="IPR043128">
    <property type="entry name" value="Rev_trsase/Diguanyl_cyclase"/>
</dbReference>
<dbReference type="EMBL" id="BQNB010009361">
    <property type="protein sequence ID" value="GJS62442.1"/>
    <property type="molecule type" value="Genomic_DNA"/>
</dbReference>
<sequence length="541" mass="62318">MENRGTSEERSCWGQRGLAGTQTNDGEQLVEIDKVIRGCKLEIKGHTFDIDLIPFGSKIFDTLRVIGPDFHQLMSAMRKTIPKTAFRTRMDIFEFTSVPFDLGGAEMLFKFLGHVINGDGIHVDPSKIEAIKNWEAPITPSEVRSFLGLLGYYRRLIENFSKIAKSLTILTQKSKTFDWGKEQKKSFQTLKDKLCNAPVLTLLDRPKDLVVYCDASGLGLGCVVMQRGKVIAYASRQLKIHEKNYNTHDLELGAVVFALKIWRHYLYGTKSDKILAAQNEASDESAGLQRGLDELIERRSDEALYYLDRIWVPLKGDGYVLVARNEKGYSWQPEIPIWKWERIAMEFVMKLPRTSSGHDTIWAIVDRLMKFAHFLPIREDYKMDSVGEHVLLKVSPWKGVVHFGKKGKLAPRFVGPFKITEKVASCSYRLRLPEELNGVHDTFHVSNLKKYFDDPTLQIPLDEIRVDAKLNFVEEPVEILERESKKLNQSRIAIVKVRWNLKRGPKFIWEHEDQMKLKYPYLFSLTLVEFRGEILFKGARM</sequence>
<dbReference type="InterPro" id="IPR041577">
    <property type="entry name" value="RT_RNaseH_2"/>
</dbReference>